<dbReference type="EMBL" id="BARV01019321">
    <property type="protein sequence ID" value="GAI29665.1"/>
    <property type="molecule type" value="Genomic_DNA"/>
</dbReference>
<feature type="non-terminal residue" evidence="2">
    <location>
        <position position="1"/>
    </location>
</feature>
<dbReference type="PANTHER" id="PTHR43555">
    <property type="entry name" value="PHOSPHORIBOSYLFORMYLGLYCINAMIDINE SYNTHASE SUBUNIT PURL"/>
    <property type="match status" value="1"/>
</dbReference>
<accession>X1NS87</accession>
<sequence length="117" mass="13326">EIWISEAQERMVIAVKAENVKAIQKIFDSENVESTVIGKFTSDKKLILRYNGQQVAEMDMEFLHDGVPKYSRKAVWRTPELTEPSIPEKDSYNNELLQILSSYNVARPASVSPNLVL</sequence>
<dbReference type="GO" id="GO:0006189">
    <property type="term" value="P:'de novo' IMP biosynthetic process"/>
    <property type="evidence" value="ECO:0007669"/>
    <property type="project" value="InterPro"/>
</dbReference>
<dbReference type="InterPro" id="IPR036676">
    <property type="entry name" value="PurM-like_C_sf"/>
</dbReference>
<dbReference type="InterPro" id="IPR010074">
    <property type="entry name" value="PRibForGlyAmidine_synth_PurL"/>
</dbReference>
<dbReference type="AlphaFoldDB" id="X1NS87"/>
<dbReference type="GO" id="GO:0004642">
    <property type="term" value="F:phosphoribosylformylglycinamidine synthase activity"/>
    <property type="evidence" value="ECO:0007669"/>
    <property type="project" value="InterPro"/>
</dbReference>
<dbReference type="Pfam" id="PF02769">
    <property type="entry name" value="AIRS_C"/>
    <property type="match status" value="1"/>
</dbReference>
<protein>
    <recommendedName>
        <fullName evidence="1">PurM-like C-terminal domain-containing protein</fullName>
    </recommendedName>
</protein>
<proteinExistence type="predicted"/>
<dbReference type="PANTHER" id="PTHR43555:SF1">
    <property type="entry name" value="PHOSPHORIBOSYLFORMYLGLYCINAMIDINE SYNTHASE SUBUNIT PURL"/>
    <property type="match status" value="1"/>
</dbReference>
<dbReference type="InterPro" id="IPR010918">
    <property type="entry name" value="PurM-like_C_dom"/>
</dbReference>
<organism evidence="2">
    <name type="scientific">marine sediment metagenome</name>
    <dbReference type="NCBI Taxonomy" id="412755"/>
    <lineage>
        <taxon>unclassified sequences</taxon>
        <taxon>metagenomes</taxon>
        <taxon>ecological metagenomes</taxon>
    </lineage>
</organism>
<comment type="caution">
    <text evidence="2">The sequence shown here is derived from an EMBL/GenBank/DDBJ whole genome shotgun (WGS) entry which is preliminary data.</text>
</comment>
<dbReference type="Gene3D" id="3.90.650.10">
    <property type="entry name" value="PurM-like C-terminal domain"/>
    <property type="match status" value="1"/>
</dbReference>
<evidence type="ECO:0000313" key="2">
    <source>
        <dbReference type="EMBL" id="GAI29665.1"/>
    </source>
</evidence>
<gene>
    <name evidence="2" type="ORF">S06H3_32485</name>
</gene>
<dbReference type="SUPFAM" id="SSF56042">
    <property type="entry name" value="PurM C-terminal domain-like"/>
    <property type="match status" value="1"/>
</dbReference>
<name>X1NS87_9ZZZZ</name>
<evidence type="ECO:0000259" key="1">
    <source>
        <dbReference type="Pfam" id="PF02769"/>
    </source>
</evidence>
<reference evidence="2" key="1">
    <citation type="journal article" date="2014" name="Front. Microbiol.">
        <title>High frequency of phylogenetically diverse reductive dehalogenase-homologous genes in deep subseafloor sedimentary metagenomes.</title>
        <authorList>
            <person name="Kawai M."/>
            <person name="Futagami T."/>
            <person name="Toyoda A."/>
            <person name="Takaki Y."/>
            <person name="Nishi S."/>
            <person name="Hori S."/>
            <person name="Arai W."/>
            <person name="Tsubouchi T."/>
            <person name="Morono Y."/>
            <person name="Uchiyama I."/>
            <person name="Ito T."/>
            <person name="Fujiyama A."/>
            <person name="Inagaki F."/>
            <person name="Takami H."/>
        </authorList>
    </citation>
    <scope>NUCLEOTIDE SEQUENCE</scope>
    <source>
        <strain evidence="2">Expedition CK06-06</strain>
    </source>
</reference>
<feature type="domain" description="PurM-like C-terminal" evidence="1">
    <location>
        <begin position="1"/>
        <end position="50"/>
    </location>
</feature>